<dbReference type="KEGG" id="tai:Taci_1259"/>
<keyword evidence="2" id="KW-0732">Signal</keyword>
<proteinExistence type="predicted"/>
<keyword evidence="1" id="KW-0175">Coiled coil</keyword>
<feature type="chain" id="PRO_5003020224" description="Lipoprotein" evidence="2">
    <location>
        <begin position="24"/>
        <end position="249"/>
    </location>
</feature>
<dbReference type="eggNOG" id="ENOG502ZC6M">
    <property type="taxonomic scope" value="Bacteria"/>
</dbReference>
<accession>D1B649</accession>
<dbReference type="OrthoDB" id="3911at2"/>
<organism evidence="3 4">
    <name type="scientific">Thermanaerovibrio acidaminovorans (strain ATCC 49978 / DSM 6589 / Su883)</name>
    <name type="common">Selenomonas acidaminovorans</name>
    <dbReference type="NCBI Taxonomy" id="525903"/>
    <lineage>
        <taxon>Bacteria</taxon>
        <taxon>Thermotogati</taxon>
        <taxon>Synergistota</taxon>
        <taxon>Synergistia</taxon>
        <taxon>Synergistales</taxon>
        <taxon>Synergistaceae</taxon>
        <taxon>Thermanaerovibrio</taxon>
    </lineage>
</organism>
<evidence type="ECO:0000313" key="3">
    <source>
        <dbReference type="EMBL" id="ACZ19490.1"/>
    </source>
</evidence>
<dbReference type="EnsemblBacteria" id="ACZ19490">
    <property type="protein sequence ID" value="ACZ19490"/>
    <property type="gene ID" value="Taci_1259"/>
</dbReference>
<reference evidence="3 4" key="1">
    <citation type="journal article" date="2009" name="Stand. Genomic Sci.">
        <title>Complete genome sequence of Thermanaerovibrio acidaminovorans type strain (Su883).</title>
        <authorList>
            <person name="Chovatia M."/>
            <person name="Sikorski J."/>
            <person name="Schroder M."/>
            <person name="Lapidus A."/>
            <person name="Nolan M."/>
            <person name="Tice H."/>
            <person name="Glavina Del Rio T."/>
            <person name="Copeland A."/>
            <person name="Cheng J.F."/>
            <person name="Lucas S."/>
            <person name="Chen F."/>
            <person name="Bruce D."/>
            <person name="Goodwin L."/>
            <person name="Pitluck S."/>
            <person name="Ivanova N."/>
            <person name="Mavromatis K."/>
            <person name="Ovchinnikova G."/>
            <person name="Pati A."/>
            <person name="Chen A."/>
            <person name="Palaniappan K."/>
            <person name="Land M."/>
            <person name="Hauser L."/>
            <person name="Chang Y.J."/>
            <person name="Jeffries C.D."/>
            <person name="Chain P."/>
            <person name="Saunders E."/>
            <person name="Detter J.C."/>
            <person name="Brettin T."/>
            <person name="Rohde M."/>
            <person name="Goker M."/>
            <person name="Spring S."/>
            <person name="Bristow J."/>
            <person name="Markowitz V."/>
            <person name="Hugenholtz P."/>
            <person name="Kyrpides N.C."/>
            <person name="Klenk H.P."/>
            <person name="Eisen J.A."/>
        </authorList>
    </citation>
    <scope>NUCLEOTIDE SEQUENCE [LARGE SCALE GENOMIC DNA]</scope>
    <source>
        <strain evidence="4">ATCC 49978 / DSM 6589 / Su883</strain>
    </source>
</reference>
<protein>
    <recommendedName>
        <fullName evidence="5">Lipoprotein</fullName>
    </recommendedName>
</protein>
<sequence>MLRLMRLGFAVLVMTLLASCAGASTFTDAMARWTRSVKYTNKLGSSLEVRATYYSAEYVEAMIQAEADKNMWTKDELENFKYTFLKNVRVGETIPIRIEFENLGPSMRMAPFDEQVSLVINGKSYRPVDYDPRFNFKLQGKRDGLVFFPRYDQKTNKDLLEGVRSVRLVINGGVSPITEGKKIDFIWDVDKDNPSRLFQGRAAAKLEADRLIKRLEVLSKEKRELESRLSELSGEIESVNRRLEELSKQ</sequence>
<evidence type="ECO:0008006" key="5">
    <source>
        <dbReference type="Google" id="ProtNLM"/>
    </source>
</evidence>
<dbReference type="RefSeq" id="WP_012870001.1">
    <property type="nucleotide sequence ID" value="NC_013522.1"/>
</dbReference>
<dbReference type="Proteomes" id="UP000002030">
    <property type="component" value="Chromosome"/>
</dbReference>
<dbReference type="STRING" id="525903.Taci_1259"/>
<evidence type="ECO:0000313" key="4">
    <source>
        <dbReference type="Proteomes" id="UP000002030"/>
    </source>
</evidence>
<feature type="coiled-coil region" evidence="1">
    <location>
        <begin position="201"/>
        <end position="249"/>
    </location>
</feature>
<evidence type="ECO:0000256" key="1">
    <source>
        <dbReference type="SAM" id="Coils"/>
    </source>
</evidence>
<dbReference type="EMBL" id="CP001818">
    <property type="protein sequence ID" value="ACZ19490.1"/>
    <property type="molecule type" value="Genomic_DNA"/>
</dbReference>
<dbReference type="PROSITE" id="PS51257">
    <property type="entry name" value="PROKAR_LIPOPROTEIN"/>
    <property type="match status" value="1"/>
</dbReference>
<keyword evidence="4" id="KW-1185">Reference proteome</keyword>
<feature type="signal peptide" evidence="2">
    <location>
        <begin position="1"/>
        <end position="23"/>
    </location>
</feature>
<name>D1B649_THEAS</name>
<evidence type="ECO:0000256" key="2">
    <source>
        <dbReference type="SAM" id="SignalP"/>
    </source>
</evidence>
<gene>
    <name evidence="3" type="ordered locus">Taci_1259</name>
</gene>
<dbReference type="AlphaFoldDB" id="D1B649"/>
<dbReference type="HOGENOM" id="CLU_1123368_0_0_0"/>